<keyword evidence="1" id="KW-0472">Membrane</keyword>
<reference evidence="3 5" key="3">
    <citation type="submission" date="2019-05" db="EMBL/GenBank/DDBJ databases">
        <authorList>
            <consortium name="Pathogen Informatics"/>
        </authorList>
    </citation>
    <scope>NUCLEOTIDE SEQUENCE [LARGE SCALE GENOMIC DNA]</scope>
    <source>
        <strain evidence="3 5">NCTC13032</strain>
    </source>
</reference>
<dbReference type="STRING" id="83655.APT61_12530"/>
<dbReference type="EMBL" id="PDLK01000002">
    <property type="protein sequence ID" value="PHH03964.1"/>
    <property type="molecule type" value="Genomic_DNA"/>
</dbReference>
<accession>A0A3E1ZXA9</accession>
<evidence type="ECO:0000256" key="1">
    <source>
        <dbReference type="SAM" id="Phobius"/>
    </source>
</evidence>
<dbReference type="NCBIfam" id="NF033231">
    <property type="entry name" value="small_Blr"/>
    <property type="match status" value="1"/>
</dbReference>
<sequence length="56" mass="6088">MTTIINRIIELAGWIVLGVSVILLGIASHIDNYQPPEPVNSVNQAKPHALLKNSDI</sequence>
<dbReference type="Proteomes" id="UP000310719">
    <property type="component" value="Chromosome"/>
</dbReference>
<evidence type="ECO:0000313" key="5">
    <source>
        <dbReference type="Proteomes" id="UP000310719"/>
    </source>
</evidence>
<feature type="transmembrane region" description="Helical" evidence="1">
    <location>
        <begin position="12"/>
        <end position="30"/>
    </location>
</feature>
<reference evidence="4" key="1">
    <citation type="submission" date="2017-09" db="EMBL/GenBank/DDBJ databases">
        <title>FDA dAtabase for Regulatory Grade micrObial Sequences (FDA-ARGOS): Supporting development and validation of Infectious Disease Dx tests.</title>
        <authorList>
            <person name="Minogue T."/>
            <person name="Wolcott M."/>
            <person name="Wasieloski L."/>
            <person name="Aguilar W."/>
            <person name="Moore D."/>
            <person name="Tallon L."/>
            <person name="Sadzewicz L."/>
            <person name="Ott S."/>
            <person name="Zhao X."/>
            <person name="Nagaraj S."/>
            <person name="Vavikolanu K."/>
            <person name="Aluvathingal J."/>
            <person name="Nadendla S."/>
            <person name="Sichtig H."/>
        </authorList>
    </citation>
    <scope>NUCLEOTIDE SEQUENCE [LARGE SCALE GENOMIC DNA]</scope>
    <source>
        <strain evidence="4">FDAARGOS_404</strain>
    </source>
</reference>
<protein>
    <submittedName>
        <fullName evidence="3">Beta-lactam resistance protein</fullName>
    </submittedName>
    <submittedName>
        <fullName evidence="2">Division septum protein Blr</fullName>
    </submittedName>
</protein>
<dbReference type="Proteomes" id="UP000222768">
    <property type="component" value="Unassembled WGS sequence"/>
</dbReference>
<proteinExistence type="predicted"/>
<evidence type="ECO:0000313" key="2">
    <source>
        <dbReference type="EMBL" id="PHH03964.1"/>
    </source>
</evidence>
<evidence type="ECO:0000313" key="4">
    <source>
        <dbReference type="Proteomes" id="UP000222768"/>
    </source>
</evidence>
<dbReference type="Pfam" id="PF24673">
    <property type="entry name" value="Blr_divisome"/>
    <property type="match status" value="1"/>
</dbReference>
<evidence type="ECO:0000313" key="3">
    <source>
        <dbReference type="EMBL" id="VTP67428.1"/>
    </source>
</evidence>
<gene>
    <name evidence="3" type="primary">blr</name>
    <name evidence="2" type="ORF">CRX53_08270</name>
    <name evidence="3" type="ORF">NCTC13032_03042</name>
</gene>
<reference evidence="2" key="2">
    <citation type="submission" date="2017-09" db="EMBL/GenBank/DDBJ databases">
        <title>FDA dAtabase for Regulatory Grade micrObial Sequences (FDA-ARGOS): Supporting development and validation of Infectious Disease Dx tests.</title>
        <authorList>
            <person name="Minogue T."/>
            <person name="Wolcott M."/>
            <person name="Wasieloski L."/>
            <person name="Aguilar W."/>
            <person name="Moore D."/>
            <person name="Tallon L.J."/>
            <person name="Sadzewicz L."/>
            <person name="Ott S."/>
            <person name="Zhao X."/>
            <person name="Nagaraj S."/>
            <person name="Vavikolanu K."/>
            <person name="Aluvathingal J."/>
            <person name="Nadendla S."/>
            <person name="Sichtig H."/>
        </authorList>
    </citation>
    <scope>NUCLEOTIDE SEQUENCE</scope>
    <source>
        <strain evidence="2">FDAARGOS_404</strain>
    </source>
</reference>
<dbReference type="AlphaFoldDB" id="A0A3E1ZXA9"/>
<organism evidence="3 5">
    <name type="scientific">Leclercia adecarboxylata</name>
    <dbReference type="NCBI Taxonomy" id="83655"/>
    <lineage>
        <taxon>Bacteria</taxon>
        <taxon>Pseudomonadati</taxon>
        <taxon>Pseudomonadota</taxon>
        <taxon>Gammaproteobacteria</taxon>
        <taxon>Enterobacterales</taxon>
        <taxon>Enterobacteriaceae</taxon>
        <taxon>Leclercia</taxon>
    </lineage>
</organism>
<name>A0A3E1ZXA9_9ENTR</name>
<keyword evidence="1" id="KW-0812">Transmembrane</keyword>
<dbReference type="EMBL" id="LR590464">
    <property type="protein sequence ID" value="VTP67428.1"/>
    <property type="molecule type" value="Genomic_DNA"/>
</dbReference>
<dbReference type="OrthoDB" id="6612496at2"/>
<dbReference type="InterPro" id="IPR049597">
    <property type="entry name" value="Blr-like"/>
</dbReference>
<keyword evidence="1" id="KW-1133">Transmembrane helix</keyword>